<proteinExistence type="inferred from homology"/>
<dbReference type="RefSeq" id="WP_371870197.1">
    <property type="nucleotide sequence ID" value="NZ_BMEQ01000001.1"/>
</dbReference>
<sequence length="309" mass="32731">MHTEPHDDAPPASTEDRPGGPAGPEGTGQVVLAGTPIGNLGDASPRLREALETADVLAVEDTRRLRRLTAGLGVTTRGRVITHHEHNEAGRVAELLDAVREGRTVLVLSDAGMPTVSDPGYRLAEAAAAEGLLVTAVPGPSAVLTALAVSGLPTDRFTFEGFLPRRSSDRAARLAELHGERRTMVFYEAPHRLETMLTALRDAFGAERRAVVARELTKLHEEVVRGTLTELVAWCAEGQVRGEIAVVVAGAPAPEAARPEDLVGEVEELVAGGVRLKDAAGRVAERSGVGKRELYETVLGARKDRVTGP</sequence>
<dbReference type="FunFam" id="3.40.1010.10:FF:000007">
    <property type="entry name" value="Ribosomal RNA small subunit methyltransferase I"/>
    <property type="match status" value="1"/>
</dbReference>
<keyword evidence="2 6" id="KW-0698">rRNA processing</keyword>
<feature type="region of interest" description="Disordered" evidence="7">
    <location>
        <begin position="1"/>
        <end position="33"/>
    </location>
</feature>
<evidence type="ECO:0000256" key="4">
    <source>
        <dbReference type="ARBA" id="ARBA00022679"/>
    </source>
</evidence>
<dbReference type="InterPro" id="IPR014777">
    <property type="entry name" value="4pyrrole_Mease_sub1"/>
</dbReference>
<reference evidence="9" key="1">
    <citation type="journal article" date="2014" name="Int. J. Syst. Evol. Microbiol.">
        <title>Complete genome sequence of Corynebacterium casei LMG S-19264T (=DSM 44701T), isolated from a smear-ripened cheese.</title>
        <authorList>
            <consortium name="US DOE Joint Genome Institute (JGI-PGF)"/>
            <person name="Walter F."/>
            <person name="Albersmeier A."/>
            <person name="Kalinowski J."/>
            <person name="Ruckert C."/>
        </authorList>
    </citation>
    <scope>NUCLEOTIDE SEQUENCE</scope>
    <source>
        <strain evidence="9">CGMCC 1.12187</strain>
    </source>
</reference>
<feature type="domain" description="Tetrapyrrole methylase" evidence="8">
    <location>
        <begin position="30"/>
        <end position="231"/>
    </location>
</feature>
<keyword evidence="10" id="KW-1185">Reference proteome</keyword>
<dbReference type="SUPFAM" id="SSF53790">
    <property type="entry name" value="Tetrapyrrole methylase"/>
    <property type="match status" value="1"/>
</dbReference>
<comment type="subcellular location">
    <subcellularLocation>
        <location evidence="6">Cytoplasm</location>
    </subcellularLocation>
</comment>
<dbReference type="PANTHER" id="PTHR46111">
    <property type="entry name" value="RIBOSOMAL RNA SMALL SUBUNIT METHYLTRANSFERASE I"/>
    <property type="match status" value="1"/>
</dbReference>
<evidence type="ECO:0000256" key="2">
    <source>
        <dbReference type="ARBA" id="ARBA00022552"/>
    </source>
</evidence>
<dbReference type="InterPro" id="IPR035996">
    <property type="entry name" value="4pyrrol_Methylase_sf"/>
</dbReference>
<evidence type="ECO:0000256" key="1">
    <source>
        <dbReference type="ARBA" id="ARBA00022490"/>
    </source>
</evidence>
<comment type="caution">
    <text evidence="9">The sequence shown here is derived from an EMBL/GenBank/DDBJ whole genome shotgun (WGS) entry which is preliminary data.</text>
</comment>
<dbReference type="InterPro" id="IPR000878">
    <property type="entry name" value="4pyrrol_Mease"/>
</dbReference>
<dbReference type="GO" id="GO:0070677">
    <property type="term" value="F:rRNA (cytosine-2'-O-)-methyltransferase activity"/>
    <property type="evidence" value="ECO:0007669"/>
    <property type="project" value="UniProtKB-UniRule"/>
</dbReference>
<dbReference type="HAMAP" id="MF_01877">
    <property type="entry name" value="16SrRNA_methyltr_I"/>
    <property type="match status" value="1"/>
</dbReference>
<accession>A0A917GFK7</accession>
<evidence type="ECO:0000256" key="3">
    <source>
        <dbReference type="ARBA" id="ARBA00022603"/>
    </source>
</evidence>
<protein>
    <recommendedName>
        <fullName evidence="6">Ribosomal RNA small subunit methyltransferase I</fullName>
        <ecNumber evidence="6">2.1.1.198</ecNumber>
    </recommendedName>
    <alternativeName>
        <fullName evidence="6">16S rRNA 2'-O-ribose C1402 methyltransferase</fullName>
    </alternativeName>
    <alternativeName>
        <fullName evidence="6">rRNA (cytidine-2'-O-)-methyltransferase RsmI</fullName>
    </alternativeName>
</protein>
<dbReference type="PANTHER" id="PTHR46111:SF1">
    <property type="entry name" value="RIBOSOMAL RNA SMALL SUBUNIT METHYLTRANSFERASE I"/>
    <property type="match status" value="1"/>
</dbReference>
<dbReference type="EMBL" id="BMEQ01000001">
    <property type="protein sequence ID" value="GGG43115.1"/>
    <property type="molecule type" value="Genomic_DNA"/>
</dbReference>
<evidence type="ECO:0000256" key="5">
    <source>
        <dbReference type="ARBA" id="ARBA00022691"/>
    </source>
</evidence>
<keyword evidence="4 6" id="KW-0808">Transferase</keyword>
<dbReference type="PROSITE" id="PS01296">
    <property type="entry name" value="RSMI"/>
    <property type="match status" value="1"/>
</dbReference>
<evidence type="ECO:0000313" key="10">
    <source>
        <dbReference type="Proteomes" id="UP000638848"/>
    </source>
</evidence>
<comment type="catalytic activity">
    <reaction evidence="6">
        <text>cytidine(1402) in 16S rRNA + S-adenosyl-L-methionine = 2'-O-methylcytidine(1402) in 16S rRNA + S-adenosyl-L-homocysteine + H(+)</text>
        <dbReference type="Rhea" id="RHEA:42924"/>
        <dbReference type="Rhea" id="RHEA-COMP:10285"/>
        <dbReference type="Rhea" id="RHEA-COMP:10286"/>
        <dbReference type="ChEBI" id="CHEBI:15378"/>
        <dbReference type="ChEBI" id="CHEBI:57856"/>
        <dbReference type="ChEBI" id="CHEBI:59789"/>
        <dbReference type="ChEBI" id="CHEBI:74495"/>
        <dbReference type="ChEBI" id="CHEBI:82748"/>
        <dbReference type="EC" id="2.1.1.198"/>
    </reaction>
</comment>
<dbReference type="Pfam" id="PF00590">
    <property type="entry name" value="TP_methylase"/>
    <property type="match status" value="1"/>
</dbReference>
<keyword evidence="5 6" id="KW-0949">S-adenosyl-L-methionine</keyword>
<evidence type="ECO:0000256" key="6">
    <source>
        <dbReference type="HAMAP-Rule" id="MF_01877"/>
    </source>
</evidence>
<dbReference type="InterPro" id="IPR008189">
    <property type="entry name" value="rRNA_ssu_MeTfrase_I"/>
</dbReference>
<gene>
    <name evidence="6 9" type="primary">rsmI</name>
    <name evidence="9" type="ORF">GCM10011374_01880</name>
</gene>
<dbReference type="NCBIfam" id="TIGR00096">
    <property type="entry name" value="16S rRNA (cytidine(1402)-2'-O)-methyltransferase"/>
    <property type="match status" value="1"/>
</dbReference>
<dbReference type="Gene3D" id="3.30.950.10">
    <property type="entry name" value="Methyltransferase, Cobalt-precorrin-4 Transmethylase, Domain 2"/>
    <property type="match status" value="1"/>
</dbReference>
<keyword evidence="1 6" id="KW-0963">Cytoplasm</keyword>
<dbReference type="EC" id="2.1.1.198" evidence="6"/>
<comment type="function">
    <text evidence="6">Catalyzes the 2'-O-methylation of the ribose of cytidine 1402 (C1402) in 16S rRNA.</text>
</comment>
<reference evidence="9" key="2">
    <citation type="submission" date="2020-09" db="EMBL/GenBank/DDBJ databases">
        <authorList>
            <person name="Sun Q."/>
            <person name="Zhou Y."/>
        </authorList>
    </citation>
    <scope>NUCLEOTIDE SEQUENCE</scope>
    <source>
        <strain evidence="9">CGMCC 1.12187</strain>
    </source>
</reference>
<dbReference type="InterPro" id="IPR014776">
    <property type="entry name" value="4pyrrole_Mease_sub2"/>
</dbReference>
<evidence type="ECO:0000259" key="8">
    <source>
        <dbReference type="Pfam" id="PF00590"/>
    </source>
</evidence>
<evidence type="ECO:0000256" key="7">
    <source>
        <dbReference type="SAM" id="MobiDB-lite"/>
    </source>
</evidence>
<dbReference type="CDD" id="cd11648">
    <property type="entry name" value="RsmI"/>
    <property type="match status" value="1"/>
</dbReference>
<feature type="compositionally biased region" description="Basic and acidic residues" evidence="7">
    <location>
        <begin position="1"/>
        <end position="18"/>
    </location>
</feature>
<evidence type="ECO:0000313" key="9">
    <source>
        <dbReference type="EMBL" id="GGG43115.1"/>
    </source>
</evidence>
<name>A0A917GFK7_9MICC</name>
<organism evidence="9 10">
    <name type="scientific">Kocuria dechangensis</name>
    <dbReference type="NCBI Taxonomy" id="1176249"/>
    <lineage>
        <taxon>Bacteria</taxon>
        <taxon>Bacillati</taxon>
        <taxon>Actinomycetota</taxon>
        <taxon>Actinomycetes</taxon>
        <taxon>Micrococcales</taxon>
        <taxon>Micrococcaceae</taxon>
        <taxon>Kocuria</taxon>
    </lineage>
</organism>
<dbReference type="Gene3D" id="3.40.1010.10">
    <property type="entry name" value="Cobalt-precorrin-4 Transmethylase, Domain 1"/>
    <property type="match status" value="1"/>
</dbReference>
<dbReference type="Proteomes" id="UP000638848">
    <property type="component" value="Unassembled WGS sequence"/>
</dbReference>
<dbReference type="PIRSF" id="PIRSF005917">
    <property type="entry name" value="MTase_YraL"/>
    <property type="match status" value="1"/>
</dbReference>
<keyword evidence="3 6" id="KW-0489">Methyltransferase</keyword>
<dbReference type="FunFam" id="3.30.950.10:FF:000002">
    <property type="entry name" value="Ribosomal RNA small subunit methyltransferase I"/>
    <property type="match status" value="1"/>
</dbReference>
<comment type="similarity">
    <text evidence="6">Belongs to the methyltransferase superfamily. RsmI family.</text>
</comment>
<dbReference type="AlphaFoldDB" id="A0A917GFK7"/>
<dbReference type="GO" id="GO:0005737">
    <property type="term" value="C:cytoplasm"/>
    <property type="evidence" value="ECO:0007669"/>
    <property type="project" value="UniProtKB-SubCell"/>
</dbReference>
<dbReference type="InterPro" id="IPR018063">
    <property type="entry name" value="SAM_MeTrfase_RsmI_CS"/>
</dbReference>